<dbReference type="CDD" id="cd12797">
    <property type="entry name" value="M23_peptidase"/>
    <property type="match status" value="1"/>
</dbReference>
<organism evidence="3 4">
    <name type="scientific">Pseudohongiella acticola</name>
    <dbReference type="NCBI Taxonomy" id="1524254"/>
    <lineage>
        <taxon>Bacteria</taxon>
        <taxon>Pseudomonadati</taxon>
        <taxon>Pseudomonadota</taxon>
        <taxon>Gammaproteobacteria</taxon>
        <taxon>Pseudomonadales</taxon>
        <taxon>Pseudohongiellaceae</taxon>
        <taxon>Pseudohongiella</taxon>
    </lineage>
</organism>
<keyword evidence="1" id="KW-0175">Coiled coil</keyword>
<evidence type="ECO:0000313" key="4">
    <source>
        <dbReference type="Proteomes" id="UP000175669"/>
    </source>
</evidence>
<dbReference type="EMBL" id="MASR01000001">
    <property type="protein sequence ID" value="OFE12909.1"/>
    <property type="molecule type" value="Genomic_DNA"/>
</dbReference>
<feature type="coiled-coil region" evidence="1">
    <location>
        <begin position="59"/>
        <end position="114"/>
    </location>
</feature>
<dbReference type="STRING" id="1524254.PHACT_06935"/>
<dbReference type="SUPFAM" id="SSF51261">
    <property type="entry name" value="Duplicated hybrid motif"/>
    <property type="match status" value="1"/>
</dbReference>
<feature type="domain" description="M23ase beta-sheet core" evidence="2">
    <location>
        <begin position="294"/>
        <end position="386"/>
    </location>
</feature>
<dbReference type="PANTHER" id="PTHR21666:SF270">
    <property type="entry name" value="MUREIN HYDROLASE ACTIVATOR ENVC"/>
    <property type="match status" value="1"/>
</dbReference>
<dbReference type="GO" id="GO:0004222">
    <property type="term" value="F:metalloendopeptidase activity"/>
    <property type="evidence" value="ECO:0007669"/>
    <property type="project" value="TreeGrafter"/>
</dbReference>
<feature type="coiled-coil region" evidence="1">
    <location>
        <begin position="192"/>
        <end position="251"/>
    </location>
</feature>
<dbReference type="Gene3D" id="2.70.70.10">
    <property type="entry name" value="Glucose Permease (Domain IIA)"/>
    <property type="match status" value="1"/>
</dbReference>
<accession>A0A1E8CKF5</accession>
<keyword evidence="4" id="KW-1185">Reference proteome</keyword>
<dbReference type="InterPro" id="IPR016047">
    <property type="entry name" value="M23ase_b-sheet_dom"/>
</dbReference>
<comment type="caution">
    <text evidence="3">The sequence shown here is derived from an EMBL/GenBank/DDBJ whole genome shotgun (WGS) entry which is preliminary data.</text>
</comment>
<dbReference type="PANTHER" id="PTHR21666">
    <property type="entry name" value="PEPTIDASE-RELATED"/>
    <property type="match status" value="1"/>
</dbReference>
<proteinExistence type="predicted"/>
<dbReference type="RefSeq" id="WP_070116518.1">
    <property type="nucleotide sequence ID" value="NZ_CAXATG010000001.1"/>
</dbReference>
<protein>
    <recommendedName>
        <fullName evidence="2">M23ase beta-sheet core domain-containing protein</fullName>
    </recommendedName>
</protein>
<evidence type="ECO:0000313" key="3">
    <source>
        <dbReference type="EMBL" id="OFE12909.1"/>
    </source>
</evidence>
<sequence>MTATAADTRDRRMMPAVALVFGLGLAALSIAWPAHAQQEATEAQLAALDDSIGQIENWLQQARSQRSEEEAALSELNQRIDDINQDIASNQQDIARLDAELGELNQQQDRLLADSETQRTIVARALRASYISGGDSQLQLLLTQQDPTTAQRMMVYFSAFNEDRLQQIRQFQQTLEALAQTRADIDQTQTTLATSNAALAIQRENLENSQRERTRLIASLNADMALRRNELEQLLQDREHLQELIDEINRIIVDIPAPEDATPFAEARGELPWPVSGDILARFGQTYGGSLQRQGIIIGTESGTTVRAVHNGRVVFADWLRGSGNLIVVDHGNSYISLYAHMQNFTKGTGDWVNRGEALAVSGSDAGNGAPGVYFEIRQNSRTLNPQDWLTAAD</sequence>
<evidence type="ECO:0000256" key="1">
    <source>
        <dbReference type="SAM" id="Coils"/>
    </source>
</evidence>
<name>A0A1E8CKF5_9GAMM</name>
<dbReference type="Gene3D" id="6.10.250.3150">
    <property type="match status" value="1"/>
</dbReference>
<dbReference type="Pfam" id="PF01551">
    <property type="entry name" value="Peptidase_M23"/>
    <property type="match status" value="1"/>
</dbReference>
<dbReference type="FunFam" id="2.70.70.10:FF:000003">
    <property type="entry name" value="Murein hydrolase activator EnvC"/>
    <property type="match status" value="1"/>
</dbReference>
<dbReference type="Proteomes" id="UP000175669">
    <property type="component" value="Unassembled WGS sequence"/>
</dbReference>
<dbReference type="InterPro" id="IPR050570">
    <property type="entry name" value="Cell_wall_metabolism_enzyme"/>
</dbReference>
<dbReference type="AlphaFoldDB" id="A0A1E8CKF5"/>
<dbReference type="InterPro" id="IPR011055">
    <property type="entry name" value="Dup_hybrid_motif"/>
</dbReference>
<evidence type="ECO:0000259" key="2">
    <source>
        <dbReference type="Pfam" id="PF01551"/>
    </source>
</evidence>
<gene>
    <name evidence="3" type="ORF">PHACT_06935</name>
</gene>
<dbReference type="OrthoDB" id="9784703at2"/>
<reference evidence="4" key="1">
    <citation type="submission" date="2016-07" db="EMBL/GenBank/DDBJ databases">
        <authorList>
            <person name="Florea S."/>
            <person name="Webb J.S."/>
            <person name="Jaromczyk J."/>
            <person name="Schardl C.L."/>
        </authorList>
    </citation>
    <scope>NUCLEOTIDE SEQUENCE [LARGE SCALE GENOMIC DNA]</scope>
    <source>
        <strain evidence="4">KCTC 42131</strain>
    </source>
</reference>